<dbReference type="EMBL" id="CP000504">
    <property type="protein sequence ID" value="ABL88413.1"/>
    <property type="molecule type" value="Genomic_DNA"/>
</dbReference>
<evidence type="ECO:0000259" key="1">
    <source>
        <dbReference type="PROSITE" id="PS50987"/>
    </source>
</evidence>
<dbReference type="CDD" id="cd00090">
    <property type="entry name" value="HTH_ARSR"/>
    <property type="match status" value="1"/>
</dbReference>
<evidence type="ECO:0000313" key="2">
    <source>
        <dbReference type="EMBL" id="ABL88413.1"/>
    </source>
</evidence>
<dbReference type="Proteomes" id="UP000002595">
    <property type="component" value="Chromosome"/>
</dbReference>
<dbReference type="PANTHER" id="PTHR36216:SF1">
    <property type="entry name" value="HTH ARSR-TYPE DOMAIN-CONTAINING PROTEIN"/>
    <property type="match status" value="1"/>
</dbReference>
<accession>A1RTY1</accession>
<reference evidence="2" key="1">
    <citation type="submission" date="2006-12" db="EMBL/GenBank/DDBJ databases">
        <title>Complete sequence of Pyrobaculum islandicum DSM 4184.</title>
        <authorList>
            <person name="Copeland A."/>
            <person name="Lucas S."/>
            <person name="Lapidus A."/>
            <person name="Barry K."/>
            <person name="Detter J.C."/>
            <person name="Glavina del Rio T."/>
            <person name="Dalin E."/>
            <person name="Tice H."/>
            <person name="Pitluck S."/>
            <person name="Meincke L."/>
            <person name="Brettin T."/>
            <person name="Bruce D."/>
            <person name="Han C."/>
            <person name="Tapia R."/>
            <person name="Gilna P."/>
            <person name="Schmutz J."/>
            <person name="Larimer F."/>
            <person name="Land M."/>
            <person name="Hauser L."/>
            <person name="Kyrpides N."/>
            <person name="Mikhailova N."/>
            <person name="Cozen A.E."/>
            <person name="Fitz-Gibbon S.T."/>
            <person name="House C.H."/>
            <person name="Saltikov C."/>
            <person name="Lowe T."/>
            <person name="Richardson P."/>
        </authorList>
    </citation>
    <scope>NUCLEOTIDE SEQUENCE [LARGE SCALE GENOMIC DNA]</scope>
    <source>
        <strain evidence="2">DSM 4184</strain>
    </source>
</reference>
<sequence>MLDNTKVQILKKVATQGYTTVGEVVKELGISWGAAQWHLFWLENNGYIKSVNINGTTIYILNCANVLRKLETIEKMLNETRNAKAFTR</sequence>
<gene>
    <name evidence="2" type="ordered locus">Pisl_1248</name>
</gene>
<dbReference type="InterPro" id="IPR011991">
    <property type="entry name" value="ArsR-like_HTH"/>
</dbReference>
<dbReference type="PROSITE" id="PS50987">
    <property type="entry name" value="HTH_ARSR_2"/>
    <property type="match status" value="1"/>
</dbReference>
<dbReference type="Gene3D" id="1.10.10.10">
    <property type="entry name" value="Winged helix-like DNA-binding domain superfamily/Winged helix DNA-binding domain"/>
    <property type="match status" value="1"/>
</dbReference>
<dbReference type="eggNOG" id="arCOG00735">
    <property type="taxonomic scope" value="Archaea"/>
</dbReference>
<dbReference type="GO" id="GO:0003700">
    <property type="term" value="F:DNA-binding transcription factor activity"/>
    <property type="evidence" value="ECO:0007669"/>
    <property type="project" value="InterPro"/>
</dbReference>
<dbReference type="GeneID" id="4616949"/>
<proteinExistence type="predicted"/>
<dbReference type="AlphaFoldDB" id="A1RTY1"/>
<protein>
    <submittedName>
        <fullName evidence="2">Transcriptional regulator, ArsR family</fullName>
    </submittedName>
</protein>
<dbReference type="RefSeq" id="WP_011762988.1">
    <property type="nucleotide sequence ID" value="NC_008701.1"/>
</dbReference>
<feature type="domain" description="HTH arsR-type" evidence="1">
    <location>
        <begin position="1"/>
        <end position="81"/>
    </location>
</feature>
<evidence type="ECO:0000313" key="3">
    <source>
        <dbReference type="Proteomes" id="UP000002595"/>
    </source>
</evidence>
<dbReference type="InterPro" id="IPR036390">
    <property type="entry name" value="WH_DNA-bd_sf"/>
</dbReference>
<organism evidence="2 3">
    <name type="scientific">Pyrobaculum islandicum (strain DSM 4184 / JCM 9189 / GEO3)</name>
    <dbReference type="NCBI Taxonomy" id="384616"/>
    <lineage>
        <taxon>Archaea</taxon>
        <taxon>Thermoproteota</taxon>
        <taxon>Thermoprotei</taxon>
        <taxon>Thermoproteales</taxon>
        <taxon>Thermoproteaceae</taxon>
        <taxon>Pyrobaculum</taxon>
    </lineage>
</organism>
<keyword evidence="3" id="KW-1185">Reference proteome</keyword>
<dbReference type="HOGENOM" id="CLU_2461884_0_0_2"/>
<dbReference type="PANTHER" id="PTHR36216">
    <property type="entry name" value="TRANSCRIPTIONAL REGULATOR, TRMB"/>
    <property type="match status" value="1"/>
</dbReference>
<dbReference type="STRING" id="384616.Pisl_1248"/>
<dbReference type="OrthoDB" id="28610at2157"/>
<dbReference type="InterPro" id="IPR001845">
    <property type="entry name" value="HTH_ArsR_DNA-bd_dom"/>
</dbReference>
<dbReference type="Pfam" id="PF01022">
    <property type="entry name" value="HTH_5"/>
    <property type="match status" value="1"/>
</dbReference>
<dbReference type="SUPFAM" id="SSF46785">
    <property type="entry name" value="Winged helix' DNA-binding domain"/>
    <property type="match status" value="1"/>
</dbReference>
<dbReference type="KEGG" id="pis:Pisl_1248"/>
<dbReference type="InterPro" id="IPR036388">
    <property type="entry name" value="WH-like_DNA-bd_sf"/>
</dbReference>
<name>A1RTY1_PYRIL</name>